<feature type="transmembrane region" description="Helical" evidence="9">
    <location>
        <begin position="313"/>
        <end position="329"/>
    </location>
</feature>
<feature type="compositionally biased region" description="Basic and acidic residues" evidence="8">
    <location>
        <begin position="433"/>
        <end position="447"/>
    </location>
</feature>
<feature type="transmembrane region" description="Helical" evidence="9">
    <location>
        <begin position="341"/>
        <end position="362"/>
    </location>
</feature>
<dbReference type="EMBL" id="VXPY01000100">
    <property type="protein sequence ID" value="MYD91535.1"/>
    <property type="molecule type" value="Genomic_DNA"/>
</dbReference>
<evidence type="ECO:0000256" key="2">
    <source>
        <dbReference type="ARBA" id="ARBA00009773"/>
    </source>
</evidence>
<evidence type="ECO:0000256" key="9">
    <source>
        <dbReference type="SAM" id="Phobius"/>
    </source>
</evidence>
<dbReference type="AlphaFoldDB" id="A0A6B1DXP9"/>
<dbReference type="InterPro" id="IPR002549">
    <property type="entry name" value="AI-2E-like"/>
</dbReference>
<evidence type="ECO:0000313" key="10">
    <source>
        <dbReference type="EMBL" id="MYD91535.1"/>
    </source>
</evidence>
<evidence type="ECO:0000256" key="1">
    <source>
        <dbReference type="ARBA" id="ARBA00004651"/>
    </source>
</evidence>
<name>A0A6B1DXP9_9CHLR</name>
<keyword evidence="6 9" id="KW-1133">Transmembrane helix</keyword>
<accession>A0A6B1DXP9</accession>
<feature type="transmembrane region" description="Helical" evidence="9">
    <location>
        <begin position="184"/>
        <end position="209"/>
    </location>
</feature>
<gene>
    <name evidence="10" type="ORF">F4Y08_14580</name>
</gene>
<dbReference type="PANTHER" id="PTHR21716:SF53">
    <property type="entry name" value="PERMEASE PERM-RELATED"/>
    <property type="match status" value="1"/>
</dbReference>
<dbReference type="PANTHER" id="PTHR21716">
    <property type="entry name" value="TRANSMEMBRANE PROTEIN"/>
    <property type="match status" value="1"/>
</dbReference>
<evidence type="ECO:0000256" key="8">
    <source>
        <dbReference type="SAM" id="MobiDB-lite"/>
    </source>
</evidence>
<keyword evidence="7 9" id="KW-0472">Membrane</keyword>
<evidence type="ECO:0000256" key="3">
    <source>
        <dbReference type="ARBA" id="ARBA00022448"/>
    </source>
</evidence>
<organism evidence="10">
    <name type="scientific">Caldilineaceae bacterium SB0662_bin_9</name>
    <dbReference type="NCBI Taxonomy" id="2605258"/>
    <lineage>
        <taxon>Bacteria</taxon>
        <taxon>Bacillati</taxon>
        <taxon>Chloroflexota</taxon>
        <taxon>Caldilineae</taxon>
        <taxon>Caldilineales</taxon>
        <taxon>Caldilineaceae</taxon>
    </lineage>
</organism>
<evidence type="ECO:0000256" key="4">
    <source>
        <dbReference type="ARBA" id="ARBA00022475"/>
    </source>
</evidence>
<proteinExistence type="inferred from homology"/>
<feature type="transmembrane region" description="Helical" evidence="9">
    <location>
        <begin position="242"/>
        <end position="265"/>
    </location>
</feature>
<feature type="transmembrane region" description="Helical" evidence="9">
    <location>
        <begin position="49"/>
        <end position="67"/>
    </location>
</feature>
<protein>
    <submittedName>
        <fullName evidence="10">AI-2E family transporter</fullName>
    </submittedName>
</protein>
<evidence type="ECO:0000256" key="6">
    <source>
        <dbReference type="ARBA" id="ARBA00022989"/>
    </source>
</evidence>
<feature type="transmembrane region" description="Helical" evidence="9">
    <location>
        <begin position="272"/>
        <end position="293"/>
    </location>
</feature>
<dbReference type="Pfam" id="PF01594">
    <property type="entry name" value="AI-2E_transport"/>
    <property type="match status" value="1"/>
</dbReference>
<evidence type="ECO:0000256" key="5">
    <source>
        <dbReference type="ARBA" id="ARBA00022692"/>
    </source>
</evidence>
<comment type="caution">
    <text evidence="10">The sequence shown here is derived from an EMBL/GenBank/DDBJ whole genome shotgun (WGS) entry which is preliminary data.</text>
</comment>
<comment type="subcellular location">
    <subcellularLocation>
        <location evidence="1">Cell membrane</location>
        <topology evidence="1">Multi-pass membrane protein</topology>
    </subcellularLocation>
</comment>
<sequence>MIDDRGSEASTSPPVLPAHWDTPLKRGILILILILAIFLLWLARPVLPLVILAGILSYLLAPVANIISRPHLPRGLMTFLLYLLLLTALVLGLYAMLPVLDTQYQTVLRIGGGFVSGLLVQVSQIPDTVHLLDMPLETAPLKQVLEPWLGETTVDGLPTLQGVLNRINDAYTATSGVFRGTLNFGLGIINTGVEVLLSTLFVFVVSFYLTKDAPHIRAFLEGNFPRKYKSEWQDLIRCVGNVWRAFFFGQIILSFTIGVAVYVLLRLLGVQGALVLALIAGLLEVIPNLGPIISLVPTLLVALTTGSSTFPEMNFVVFSLILAASYFVLQQIENTIVVPRLIGRFVQIHPTLVIIGVTVGYLSNGVVGAFLAAPLMGSARVLGTYIFAKLMDYPVSFPETESNHPFRRTEISIQVHKDEPEPDGLESDPAAGDSKEPQPSKRPRDTTADDLPASDSMLDTPAPSV</sequence>
<reference evidence="10" key="1">
    <citation type="submission" date="2019-09" db="EMBL/GenBank/DDBJ databases">
        <title>Characterisation of the sponge microbiome using genome-centric metagenomics.</title>
        <authorList>
            <person name="Engelberts J.P."/>
            <person name="Robbins S.J."/>
            <person name="De Goeij J.M."/>
            <person name="Aranda M."/>
            <person name="Bell S.C."/>
            <person name="Webster N.S."/>
        </authorList>
    </citation>
    <scope>NUCLEOTIDE SEQUENCE</scope>
    <source>
        <strain evidence="10">SB0662_bin_9</strain>
    </source>
</reference>
<dbReference type="GO" id="GO:0005886">
    <property type="term" value="C:plasma membrane"/>
    <property type="evidence" value="ECO:0007669"/>
    <property type="project" value="UniProtKB-SubCell"/>
</dbReference>
<evidence type="ECO:0000256" key="7">
    <source>
        <dbReference type="ARBA" id="ARBA00023136"/>
    </source>
</evidence>
<keyword evidence="4" id="KW-1003">Cell membrane</keyword>
<feature type="region of interest" description="Disordered" evidence="8">
    <location>
        <begin position="413"/>
        <end position="465"/>
    </location>
</feature>
<feature type="transmembrane region" description="Helical" evidence="9">
    <location>
        <begin position="24"/>
        <end position="42"/>
    </location>
</feature>
<keyword evidence="5 9" id="KW-0812">Transmembrane</keyword>
<dbReference type="GO" id="GO:0055085">
    <property type="term" value="P:transmembrane transport"/>
    <property type="evidence" value="ECO:0007669"/>
    <property type="project" value="TreeGrafter"/>
</dbReference>
<keyword evidence="3" id="KW-0813">Transport</keyword>
<feature type="transmembrane region" description="Helical" evidence="9">
    <location>
        <begin position="79"/>
        <end position="100"/>
    </location>
</feature>
<comment type="similarity">
    <text evidence="2">Belongs to the autoinducer-2 exporter (AI-2E) (TC 2.A.86) family.</text>
</comment>